<reference evidence="2 3" key="1">
    <citation type="submission" date="2018-07" db="EMBL/GenBank/DDBJ databases">
        <title>Bacillus sp. YLB-04 draft genome sequence.</title>
        <authorList>
            <person name="Yu L."/>
            <person name="Tang X."/>
        </authorList>
    </citation>
    <scope>NUCLEOTIDE SEQUENCE [LARGE SCALE GENOMIC DNA]</scope>
    <source>
        <strain evidence="2 3">YLB-04</strain>
    </source>
</reference>
<dbReference type="AlphaFoldDB" id="A0A3D8GLI6"/>
<evidence type="ECO:0000313" key="2">
    <source>
        <dbReference type="EMBL" id="RDU35192.1"/>
    </source>
</evidence>
<keyword evidence="3" id="KW-1185">Reference proteome</keyword>
<evidence type="ECO:0000256" key="1">
    <source>
        <dbReference type="SAM" id="MobiDB-lite"/>
    </source>
</evidence>
<sequence length="101" mass="11357">MSKDTRWLDSKVHSRGLRVQRSAMFGQQSAIARDPCPKMPDVWTAKCNLEGSVSEDAQCLDCKVQSRGLRVQRYPMFGQQSAISRAPCPKKPDSLDAKLKF</sequence>
<name>A0A3D8GLI6_9BACI</name>
<feature type="region of interest" description="Disordered" evidence="1">
    <location>
        <begin position="82"/>
        <end position="101"/>
    </location>
</feature>
<feature type="compositionally biased region" description="Basic and acidic residues" evidence="1">
    <location>
        <begin position="90"/>
        <end position="101"/>
    </location>
</feature>
<dbReference type="Proteomes" id="UP000257144">
    <property type="component" value="Unassembled WGS sequence"/>
</dbReference>
<comment type="caution">
    <text evidence="2">The sequence shown here is derived from an EMBL/GenBank/DDBJ whole genome shotgun (WGS) entry which is preliminary data.</text>
</comment>
<organism evidence="2 3">
    <name type="scientific">Neobacillus piezotolerans</name>
    <dbReference type="NCBI Taxonomy" id="2259171"/>
    <lineage>
        <taxon>Bacteria</taxon>
        <taxon>Bacillati</taxon>
        <taxon>Bacillota</taxon>
        <taxon>Bacilli</taxon>
        <taxon>Bacillales</taxon>
        <taxon>Bacillaceae</taxon>
        <taxon>Neobacillus</taxon>
    </lineage>
</organism>
<protein>
    <submittedName>
        <fullName evidence="2">Uncharacterized protein</fullName>
    </submittedName>
</protein>
<accession>A0A3D8GLI6</accession>
<dbReference type="EMBL" id="QNQT01000013">
    <property type="protein sequence ID" value="RDU35192.1"/>
    <property type="molecule type" value="Genomic_DNA"/>
</dbReference>
<evidence type="ECO:0000313" key="3">
    <source>
        <dbReference type="Proteomes" id="UP000257144"/>
    </source>
</evidence>
<proteinExistence type="predicted"/>
<gene>
    <name evidence="2" type="ORF">DRW41_19820</name>
</gene>